<dbReference type="GO" id="GO:0016874">
    <property type="term" value="F:ligase activity"/>
    <property type="evidence" value="ECO:0007669"/>
    <property type="project" value="UniProtKB-KW"/>
</dbReference>
<sequence>MHMAAYKYPRQIEFRKQFPMTSGGKFLWRTL</sequence>
<dbReference type="EMBL" id="CVRB01000001">
    <property type="protein sequence ID" value="CRK80951.1"/>
    <property type="molecule type" value="Genomic_DNA"/>
</dbReference>
<gene>
    <name evidence="1" type="ORF">BN000_00842</name>
</gene>
<dbReference type="SUPFAM" id="SSF56801">
    <property type="entry name" value="Acetyl-CoA synthetase-like"/>
    <property type="match status" value="1"/>
</dbReference>
<dbReference type="Proteomes" id="UP000199087">
    <property type="component" value="Unassembled WGS sequence"/>
</dbReference>
<organism evidence="1 2">
    <name type="scientific">Neobacillus massiliamazoniensis</name>
    <dbReference type="NCBI Taxonomy" id="1499688"/>
    <lineage>
        <taxon>Bacteria</taxon>
        <taxon>Bacillati</taxon>
        <taxon>Bacillota</taxon>
        <taxon>Bacilli</taxon>
        <taxon>Bacillales</taxon>
        <taxon>Bacillaceae</taxon>
        <taxon>Neobacillus</taxon>
    </lineage>
</organism>
<proteinExistence type="predicted"/>
<keyword evidence="1" id="KW-0436">Ligase</keyword>
<keyword evidence="2" id="KW-1185">Reference proteome</keyword>
<accession>A0A0U1NSC7</accession>
<protein>
    <submittedName>
        <fullName evidence="1">Long-chain-fatty-acid--CoA ligase</fullName>
    </submittedName>
</protein>
<evidence type="ECO:0000313" key="2">
    <source>
        <dbReference type="Proteomes" id="UP000199087"/>
    </source>
</evidence>
<reference evidence="2" key="1">
    <citation type="submission" date="2015-05" db="EMBL/GenBank/DDBJ databases">
        <authorList>
            <person name="Urmite Genomes"/>
        </authorList>
    </citation>
    <scope>NUCLEOTIDE SEQUENCE [LARGE SCALE GENOMIC DNA]</scope>
    <source>
        <strain evidence="2">LF1</strain>
    </source>
</reference>
<dbReference type="AlphaFoldDB" id="A0A0U1NSC7"/>
<evidence type="ECO:0000313" key="1">
    <source>
        <dbReference type="EMBL" id="CRK80951.1"/>
    </source>
</evidence>
<name>A0A0U1NSC7_9BACI</name>